<evidence type="ECO:0000259" key="9">
    <source>
        <dbReference type="PROSITE" id="PS50113"/>
    </source>
</evidence>
<reference evidence="10 11" key="1">
    <citation type="journal article" date="2016" name="Nat. Commun.">
        <title>Thousands of microbial genomes shed light on interconnected biogeochemical processes in an aquifer system.</title>
        <authorList>
            <person name="Anantharaman K."/>
            <person name="Brown C.T."/>
            <person name="Hug L.A."/>
            <person name="Sharon I."/>
            <person name="Castelle C.J."/>
            <person name="Probst A.J."/>
            <person name="Thomas B.C."/>
            <person name="Singh A."/>
            <person name="Wilkins M.J."/>
            <person name="Karaoz U."/>
            <person name="Brodie E.L."/>
            <person name="Williams K.H."/>
            <person name="Hubbard S.S."/>
            <person name="Banfield J.F."/>
        </authorList>
    </citation>
    <scope>NUCLEOTIDE SEQUENCE [LARGE SCALE GENOMIC DNA]</scope>
</reference>
<dbReference type="Gene3D" id="3.30.450.20">
    <property type="entry name" value="PAS domain"/>
    <property type="match status" value="1"/>
</dbReference>
<dbReference type="InterPro" id="IPR003594">
    <property type="entry name" value="HATPase_dom"/>
</dbReference>
<dbReference type="SMART" id="SM00387">
    <property type="entry name" value="HATPase_c"/>
    <property type="match status" value="1"/>
</dbReference>
<evidence type="ECO:0000256" key="6">
    <source>
        <dbReference type="ARBA" id="ARBA00023012"/>
    </source>
</evidence>
<dbReference type="NCBIfam" id="TIGR00229">
    <property type="entry name" value="sensory_box"/>
    <property type="match status" value="1"/>
</dbReference>
<dbReference type="EC" id="2.7.13.3" evidence="2"/>
<dbReference type="Gene3D" id="3.30.565.10">
    <property type="entry name" value="Histidine kinase-like ATPase, C-terminal domain"/>
    <property type="match status" value="1"/>
</dbReference>
<accession>A0A1G2HUJ8</accession>
<evidence type="ECO:0000259" key="8">
    <source>
        <dbReference type="PROSITE" id="PS50112"/>
    </source>
</evidence>
<dbReference type="PROSITE" id="PS50109">
    <property type="entry name" value="HIS_KIN"/>
    <property type="match status" value="1"/>
</dbReference>
<evidence type="ECO:0000313" key="11">
    <source>
        <dbReference type="Proteomes" id="UP000178774"/>
    </source>
</evidence>
<dbReference type="InterPro" id="IPR050736">
    <property type="entry name" value="Sensor_HK_Regulatory"/>
</dbReference>
<evidence type="ECO:0000313" key="10">
    <source>
        <dbReference type="EMBL" id="OGZ66147.1"/>
    </source>
</evidence>
<keyword evidence="6" id="KW-0902">Two-component regulatory system</keyword>
<dbReference type="Gene3D" id="1.10.287.130">
    <property type="match status" value="1"/>
</dbReference>
<dbReference type="PRINTS" id="PR00344">
    <property type="entry name" value="BCTRLSENSOR"/>
</dbReference>
<keyword evidence="5" id="KW-0418">Kinase</keyword>
<dbReference type="PROSITE" id="PS50112">
    <property type="entry name" value="PAS"/>
    <property type="match status" value="1"/>
</dbReference>
<dbReference type="InterPro" id="IPR035965">
    <property type="entry name" value="PAS-like_dom_sf"/>
</dbReference>
<dbReference type="CDD" id="cd00082">
    <property type="entry name" value="HisKA"/>
    <property type="match status" value="1"/>
</dbReference>
<name>A0A1G2HUJ8_9BACT</name>
<dbReference type="SUPFAM" id="SSF55785">
    <property type="entry name" value="PYP-like sensor domain (PAS domain)"/>
    <property type="match status" value="1"/>
</dbReference>
<dbReference type="InterPro" id="IPR000700">
    <property type="entry name" value="PAS-assoc_C"/>
</dbReference>
<dbReference type="AlphaFoldDB" id="A0A1G2HUJ8"/>
<protein>
    <recommendedName>
        <fullName evidence="2">histidine kinase</fullName>
        <ecNumber evidence="2">2.7.13.3</ecNumber>
    </recommendedName>
</protein>
<dbReference type="CDD" id="cd00130">
    <property type="entry name" value="PAS"/>
    <property type="match status" value="1"/>
</dbReference>
<feature type="domain" description="Histidine kinase" evidence="7">
    <location>
        <begin position="252"/>
        <end position="483"/>
    </location>
</feature>
<dbReference type="InterPro" id="IPR004358">
    <property type="entry name" value="Sig_transdc_His_kin-like_C"/>
</dbReference>
<dbReference type="SUPFAM" id="SSF55874">
    <property type="entry name" value="ATPase domain of HSP90 chaperone/DNA topoisomerase II/histidine kinase"/>
    <property type="match status" value="1"/>
</dbReference>
<dbReference type="Proteomes" id="UP000178774">
    <property type="component" value="Unassembled WGS sequence"/>
</dbReference>
<feature type="domain" description="PAS" evidence="8">
    <location>
        <begin position="125"/>
        <end position="191"/>
    </location>
</feature>
<keyword evidence="3" id="KW-0597">Phosphoprotein</keyword>
<dbReference type="PANTHER" id="PTHR43711:SF30">
    <property type="entry name" value="HISTIDINE KINASE"/>
    <property type="match status" value="1"/>
</dbReference>
<dbReference type="SUPFAM" id="SSF47384">
    <property type="entry name" value="Homodimeric domain of signal transducing histidine kinase"/>
    <property type="match status" value="1"/>
</dbReference>
<gene>
    <name evidence="10" type="ORF">A2822_03920</name>
</gene>
<keyword evidence="4" id="KW-0808">Transferase</keyword>
<comment type="caution">
    <text evidence="10">The sequence shown here is derived from an EMBL/GenBank/DDBJ whole genome shotgun (WGS) entry which is preliminary data.</text>
</comment>
<dbReference type="Pfam" id="PF00512">
    <property type="entry name" value="HisKA"/>
    <property type="match status" value="1"/>
</dbReference>
<evidence type="ECO:0000256" key="2">
    <source>
        <dbReference type="ARBA" id="ARBA00012438"/>
    </source>
</evidence>
<dbReference type="InterPro" id="IPR000014">
    <property type="entry name" value="PAS"/>
</dbReference>
<dbReference type="PROSITE" id="PS50113">
    <property type="entry name" value="PAC"/>
    <property type="match status" value="1"/>
</dbReference>
<dbReference type="SMART" id="SM00086">
    <property type="entry name" value="PAC"/>
    <property type="match status" value="1"/>
</dbReference>
<dbReference type="SMART" id="SM00091">
    <property type="entry name" value="PAS"/>
    <property type="match status" value="1"/>
</dbReference>
<dbReference type="GO" id="GO:0000155">
    <property type="term" value="F:phosphorelay sensor kinase activity"/>
    <property type="evidence" value="ECO:0007669"/>
    <property type="project" value="InterPro"/>
</dbReference>
<evidence type="ECO:0000256" key="3">
    <source>
        <dbReference type="ARBA" id="ARBA00022553"/>
    </source>
</evidence>
<dbReference type="FunFam" id="3.30.565.10:FF:000006">
    <property type="entry name" value="Sensor histidine kinase WalK"/>
    <property type="match status" value="1"/>
</dbReference>
<proteinExistence type="predicted"/>
<comment type="catalytic activity">
    <reaction evidence="1">
        <text>ATP + protein L-histidine = ADP + protein N-phospho-L-histidine.</text>
        <dbReference type="EC" id="2.7.13.3"/>
    </reaction>
</comment>
<dbReference type="Pfam" id="PF02518">
    <property type="entry name" value="HATPase_c"/>
    <property type="match status" value="1"/>
</dbReference>
<evidence type="ECO:0000259" key="7">
    <source>
        <dbReference type="PROSITE" id="PS50109"/>
    </source>
</evidence>
<dbReference type="Pfam" id="PF13426">
    <property type="entry name" value="PAS_9"/>
    <property type="match status" value="1"/>
</dbReference>
<dbReference type="PANTHER" id="PTHR43711">
    <property type="entry name" value="TWO-COMPONENT HISTIDINE KINASE"/>
    <property type="match status" value="1"/>
</dbReference>
<evidence type="ECO:0000256" key="1">
    <source>
        <dbReference type="ARBA" id="ARBA00000085"/>
    </source>
</evidence>
<dbReference type="InterPro" id="IPR036890">
    <property type="entry name" value="HATPase_C_sf"/>
</dbReference>
<dbReference type="InterPro" id="IPR005467">
    <property type="entry name" value="His_kinase_dom"/>
</dbReference>
<dbReference type="InterPro" id="IPR001610">
    <property type="entry name" value="PAC"/>
</dbReference>
<sequence length="488" mass="54816">MNKKAIIPVSKNTIFRLKVLAKEKETIRRKLVVTAKQLAKTAKEKEGTRSKLALTAKRLAAVAKEKESVRRKLVVTAQIFRLKAKQLAVIAKEKEGIRLKLVATAEKLRFKAEELAMAIVEKKAILASIGDAVMACDKDGKVILFNRKAVEMTGFSAKEVIGRHYNQVIKFVRELDNKPVTDFIAEAMKTGQKTTMADNTLLIRKNGSKIPVADSAEPIRYLTGILVGCVIVFRDVTQEKETDKAKSEFISVASHQLKTPATIISLYTEMLLKDSGGIVTPKQKEYITEVHNANQRIVDIINTLLNISRIEMGIFSMDKTPIDIIAFLKNGIYELQAGSKEKNIIFQEEYHQQKHIMFIDKLLLNMVFSNLLSNAIKYTPVGGTISVKSSEVKKDEKVNNKIIQENSLLISISDNGCGIHKDSQDKIFTKFFRSENARSQHTDGTGLGLYIVKSILDHIGGQVWFWSKEKEGTIFYFTIPLKTIKKSR</sequence>
<dbReference type="SMART" id="SM00388">
    <property type="entry name" value="HisKA"/>
    <property type="match status" value="1"/>
</dbReference>
<dbReference type="InterPro" id="IPR003661">
    <property type="entry name" value="HisK_dim/P_dom"/>
</dbReference>
<organism evidence="10 11">
    <name type="scientific">Candidatus Staskawiczbacteria bacterium RIFCSPHIGHO2_01_FULL_41_41</name>
    <dbReference type="NCBI Taxonomy" id="1802203"/>
    <lineage>
        <taxon>Bacteria</taxon>
        <taxon>Candidatus Staskawicziibacteriota</taxon>
    </lineage>
</organism>
<feature type="domain" description="PAC" evidence="9">
    <location>
        <begin position="196"/>
        <end position="248"/>
    </location>
</feature>
<dbReference type="EMBL" id="MHOP01000008">
    <property type="protein sequence ID" value="OGZ66147.1"/>
    <property type="molecule type" value="Genomic_DNA"/>
</dbReference>
<dbReference type="InterPro" id="IPR036097">
    <property type="entry name" value="HisK_dim/P_sf"/>
</dbReference>
<evidence type="ECO:0000256" key="5">
    <source>
        <dbReference type="ARBA" id="ARBA00022777"/>
    </source>
</evidence>
<evidence type="ECO:0000256" key="4">
    <source>
        <dbReference type="ARBA" id="ARBA00022679"/>
    </source>
</evidence>